<accession>A0A9X3DG35</accession>
<evidence type="ECO:0000256" key="5">
    <source>
        <dbReference type="ARBA" id="ARBA00022605"/>
    </source>
</evidence>
<dbReference type="EC" id="2.6.1.52" evidence="12"/>
<evidence type="ECO:0000256" key="3">
    <source>
        <dbReference type="ARBA" id="ARBA00006904"/>
    </source>
</evidence>
<comment type="pathway">
    <text evidence="1 12">Cofactor biosynthesis; pyridoxine 5'-phosphate biosynthesis; pyridoxine 5'-phosphate from D-erythrose 4-phosphate: step 3/5.</text>
</comment>
<dbReference type="HAMAP" id="MF_00160">
    <property type="entry name" value="SerC_aminotrans_5"/>
    <property type="match status" value="1"/>
</dbReference>
<evidence type="ECO:0000313" key="16">
    <source>
        <dbReference type="Proteomes" id="UP001142592"/>
    </source>
</evidence>
<dbReference type="Gene3D" id="3.90.1150.10">
    <property type="entry name" value="Aspartate Aminotransferase, domain 1"/>
    <property type="match status" value="1"/>
</dbReference>
<dbReference type="GO" id="GO:0030170">
    <property type="term" value="F:pyridoxal phosphate binding"/>
    <property type="evidence" value="ECO:0007669"/>
    <property type="project" value="UniProtKB-UniRule"/>
</dbReference>
<evidence type="ECO:0000256" key="11">
    <source>
        <dbReference type="ARBA" id="ARBA00049007"/>
    </source>
</evidence>
<comment type="catalytic activity">
    <reaction evidence="10 12">
        <text>4-(phosphooxy)-L-threonine + 2-oxoglutarate = (R)-3-hydroxy-2-oxo-4-phosphooxybutanoate + L-glutamate</text>
        <dbReference type="Rhea" id="RHEA:16573"/>
        <dbReference type="ChEBI" id="CHEBI:16810"/>
        <dbReference type="ChEBI" id="CHEBI:29985"/>
        <dbReference type="ChEBI" id="CHEBI:58452"/>
        <dbReference type="ChEBI" id="CHEBI:58538"/>
        <dbReference type="EC" id="2.6.1.52"/>
    </reaction>
</comment>
<organism evidence="15 16">
    <name type="scientific">Pedobacter agri</name>
    <dbReference type="NCBI Taxonomy" id="454586"/>
    <lineage>
        <taxon>Bacteria</taxon>
        <taxon>Pseudomonadati</taxon>
        <taxon>Bacteroidota</taxon>
        <taxon>Sphingobacteriia</taxon>
        <taxon>Sphingobacteriales</taxon>
        <taxon>Sphingobacteriaceae</taxon>
        <taxon>Pedobacter</taxon>
    </lineage>
</organism>
<dbReference type="NCBIfam" id="TIGR01364">
    <property type="entry name" value="serC_1"/>
    <property type="match status" value="1"/>
</dbReference>
<dbReference type="Gene3D" id="3.40.640.10">
    <property type="entry name" value="Type I PLP-dependent aspartate aminotransferase-like (Major domain)"/>
    <property type="match status" value="1"/>
</dbReference>
<reference evidence="15" key="1">
    <citation type="submission" date="2022-11" db="EMBL/GenBank/DDBJ databases">
        <authorList>
            <person name="Graham C."/>
            <person name="Newman J.D."/>
        </authorList>
    </citation>
    <scope>NUCLEOTIDE SEQUENCE</scope>
    <source>
        <strain evidence="15">DSM 19486</strain>
    </source>
</reference>
<keyword evidence="16" id="KW-1185">Reference proteome</keyword>
<keyword evidence="12" id="KW-0963">Cytoplasm</keyword>
<feature type="binding site" evidence="12">
    <location>
        <position position="147"/>
    </location>
    <ligand>
        <name>pyridoxal 5'-phosphate</name>
        <dbReference type="ChEBI" id="CHEBI:597326"/>
    </ligand>
</feature>
<dbReference type="FunFam" id="3.90.1150.10:FF:000006">
    <property type="entry name" value="Phosphoserine aminotransferase"/>
    <property type="match status" value="1"/>
</dbReference>
<dbReference type="PROSITE" id="PS00595">
    <property type="entry name" value="AA_TRANSFER_CLASS_5"/>
    <property type="match status" value="1"/>
</dbReference>
<dbReference type="InterPro" id="IPR015421">
    <property type="entry name" value="PyrdxlP-dep_Trfase_major"/>
</dbReference>
<comment type="caution">
    <text evidence="15">The sequence shown here is derived from an EMBL/GenBank/DDBJ whole genome shotgun (WGS) entry which is preliminary data.</text>
</comment>
<dbReference type="RefSeq" id="WP_010602262.1">
    <property type="nucleotide sequence ID" value="NZ_JAPJUH010000003.1"/>
</dbReference>
<dbReference type="AlphaFoldDB" id="A0A9X3DG35"/>
<sequence>MKHNFGAGPCILPQEVFKQAAQAVLDFNDGLSILEISHRTTEFEAVVAEADKLVKELLNVPSGYSVLFLQGGASLQFAMVPMNLLGDGQTASYLDSGVWATKALKEAKFVGNVNVVASSKDANYTFIPKDFEIPADSAYFHYTSNNTIYGTELFKVPETNVPIVCDMSSDIMSRVIDVSKFDLIYAGAQKNVGPAGLTIVIVKDEILGKIDRKIPSMLNYQSHIDNGSMYNTPPVFSIYVALLNLRWLKSKGGVAEIEKENKQKAEALYREIDRNPLFKGTCAVEDRSKMNVCFVMENAELEKPFLKFAEEQGIVGIKGHRSVGGFRASMYNALPITSVHALIDAMQSFEEKQAKVN</sequence>
<dbReference type="GO" id="GO:0004648">
    <property type="term" value="F:O-phospho-L-serine:2-oxoglutarate aminotransferase activity"/>
    <property type="evidence" value="ECO:0007669"/>
    <property type="project" value="UniProtKB-UniRule"/>
</dbReference>
<comment type="cofactor">
    <cofactor evidence="12">
        <name>pyridoxal 5'-phosphate</name>
        <dbReference type="ChEBI" id="CHEBI:597326"/>
    </cofactor>
    <text evidence="12">Binds 1 pyridoxal phosphate per subunit.</text>
</comment>
<comment type="caution">
    <text evidence="12">Lacks conserved residue(s) required for the propagation of feature annotation.</text>
</comment>
<evidence type="ECO:0000256" key="2">
    <source>
        <dbReference type="ARBA" id="ARBA00005099"/>
    </source>
</evidence>
<evidence type="ECO:0000256" key="8">
    <source>
        <dbReference type="ARBA" id="ARBA00023096"/>
    </source>
</evidence>
<feature type="binding site" evidence="12">
    <location>
        <position position="166"/>
    </location>
    <ligand>
        <name>pyridoxal 5'-phosphate</name>
        <dbReference type="ChEBI" id="CHEBI:597326"/>
    </ligand>
</feature>
<feature type="binding site" evidence="12">
    <location>
        <begin position="231"/>
        <end position="232"/>
    </location>
    <ligand>
        <name>pyridoxal 5'-phosphate</name>
        <dbReference type="ChEBI" id="CHEBI:597326"/>
    </ligand>
</feature>
<dbReference type="InterPro" id="IPR015422">
    <property type="entry name" value="PyrdxlP-dep_Trfase_small"/>
</dbReference>
<evidence type="ECO:0000256" key="9">
    <source>
        <dbReference type="ARBA" id="ARBA00023299"/>
    </source>
</evidence>
<dbReference type="NCBIfam" id="NF003764">
    <property type="entry name" value="PRK05355.1"/>
    <property type="match status" value="1"/>
</dbReference>
<dbReference type="PANTHER" id="PTHR43247:SF1">
    <property type="entry name" value="PHOSPHOSERINE AMINOTRANSFERASE"/>
    <property type="match status" value="1"/>
</dbReference>
<dbReference type="InterPro" id="IPR020578">
    <property type="entry name" value="Aminotrans_V_PyrdxlP_BS"/>
</dbReference>
<dbReference type="GO" id="GO:0008615">
    <property type="term" value="P:pyridoxine biosynthetic process"/>
    <property type="evidence" value="ECO:0007669"/>
    <property type="project" value="UniProtKB-UniRule"/>
</dbReference>
<evidence type="ECO:0000256" key="7">
    <source>
        <dbReference type="ARBA" id="ARBA00022898"/>
    </source>
</evidence>
<evidence type="ECO:0000256" key="4">
    <source>
        <dbReference type="ARBA" id="ARBA00022576"/>
    </source>
</evidence>
<feature type="binding site" evidence="12">
    <location>
        <begin position="73"/>
        <end position="74"/>
    </location>
    <ligand>
        <name>pyridoxal 5'-phosphate</name>
        <dbReference type="ChEBI" id="CHEBI:597326"/>
    </ligand>
</feature>
<evidence type="ECO:0000256" key="13">
    <source>
        <dbReference type="RuleBase" id="RU004505"/>
    </source>
</evidence>
<feature type="modified residue" description="N6-(pyridoxal phosphate)lysine" evidence="12">
    <location>
        <position position="190"/>
    </location>
</feature>
<evidence type="ECO:0000259" key="14">
    <source>
        <dbReference type="Pfam" id="PF00266"/>
    </source>
</evidence>
<evidence type="ECO:0000313" key="15">
    <source>
        <dbReference type="EMBL" id="MCX3265485.1"/>
    </source>
</evidence>
<dbReference type="GO" id="GO:0005737">
    <property type="term" value="C:cytoplasm"/>
    <property type="evidence" value="ECO:0007669"/>
    <property type="project" value="UniProtKB-SubCell"/>
</dbReference>
<comment type="similarity">
    <text evidence="3 12">Belongs to the class-V pyridoxal-phosphate-dependent aminotransferase family. SerC subfamily.</text>
</comment>
<evidence type="ECO:0000256" key="1">
    <source>
        <dbReference type="ARBA" id="ARBA00004915"/>
    </source>
</evidence>
<dbReference type="Proteomes" id="UP001142592">
    <property type="component" value="Unassembled WGS sequence"/>
</dbReference>
<name>A0A9X3DG35_9SPHI</name>
<feature type="binding site" evidence="12">
    <location>
        <position position="189"/>
    </location>
    <ligand>
        <name>pyridoxal 5'-phosphate</name>
        <dbReference type="ChEBI" id="CHEBI:597326"/>
    </ligand>
</feature>
<dbReference type="PANTHER" id="PTHR43247">
    <property type="entry name" value="PHOSPHOSERINE AMINOTRANSFERASE"/>
    <property type="match status" value="1"/>
</dbReference>
<comment type="pathway">
    <text evidence="2 12 13">Amino-acid biosynthesis; L-serine biosynthesis; L-serine from 3-phospho-D-glycerate: step 2/3.</text>
</comment>
<comment type="function">
    <text evidence="12">Catalyzes the reversible conversion of 3-phosphohydroxypyruvate to phosphoserine and of 3-hydroxy-2-oxo-4-phosphonooxybutanoate to phosphohydroxythreonine.</text>
</comment>
<keyword evidence="8 12" id="KW-0664">Pyridoxine biosynthesis</keyword>
<evidence type="ECO:0000256" key="10">
    <source>
        <dbReference type="ARBA" id="ARBA00047630"/>
    </source>
</evidence>
<evidence type="ECO:0000256" key="6">
    <source>
        <dbReference type="ARBA" id="ARBA00022679"/>
    </source>
</evidence>
<comment type="catalytic activity">
    <reaction evidence="11 12 13">
        <text>O-phospho-L-serine + 2-oxoglutarate = 3-phosphooxypyruvate + L-glutamate</text>
        <dbReference type="Rhea" id="RHEA:14329"/>
        <dbReference type="ChEBI" id="CHEBI:16810"/>
        <dbReference type="ChEBI" id="CHEBI:18110"/>
        <dbReference type="ChEBI" id="CHEBI:29985"/>
        <dbReference type="ChEBI" id="CHEBI:57524"/>
        <dbReference type="EC" id="2.6.1.52"/>
    </reaction>
</comment>
<dbReference type="InterPro" id="IPR022278">
    <property type="entry name" value="Pser_aminoTfrase"/>
</dbReference>
<dbReference type="InterPro" id="IPR015424">
    <property type="entry name" value="PyrdxlP-dep_Trfase"/>
</dbReference>
<keyword evidence="6 12" id="KW-0808">Transferase</keyword>
<dbReference type="FunFam" id="3.40.640.10:FF:000010">
    <property type="entry name" value="Phosphoserine aminotransferase"/>
    <property type="match status" value="1"/>
</dbReference>
<keyword evidence="9 12" id="KW-0718">Serine biosynthesis</keyword>
<evidence type="ECO:0000256" key="12">
    <source>
        <dbReference type="HAMAP-Rule" id="MF_00160"/>
    </source>
</evidence>
<keyword evidence="5 12" id="KW-0028">Amino-acid biosynthesis</keyword>
<protein>
    <recommendedName>
        <fullName evidence="12">Phosphoserine aminotransferase</fullName>
        <ecNumber evidence="12">2.6.1.52</ecNumber>
    </recommendedName>
    <alternativeName>
        <fullName evidence="12">Phosphohydroxythreonine aminotransferase</fullName>
        <shortName evidence="12">PSAT</shortName>
    </alternativeName>
</protein>
<gene>
    <name evidence="12 15" type="primary">serC</name>
    <name evidence="15" type="ORF">OQZ29_12060</name>
</gene>
<keyword evidence="7 12" id="KW-0663">Pyridoxal phosphate</keyword>
<dbReference type="Pfam" id="PF00266">
    <property type="entry name" value="Aminotran_5"/>
    <property type="match status" value="1"/>
</dbReference>
<proteinExistence type="inferred from homology"/>
<dbReference type="EMBL" id="JAPJUH010000003">
    <property type="protein sequence ID" value="MCX3265485.1"/>
    <property type="molecule type" value="Genomic_DNA"/>
</dbReference>
<dbReference type="InterPro" id="IPR000192">
    <property type="entry name" value="Aminotrans_V_dom"/>
</dbReference>
<keyword evidence="4 12" id="KW-0032">Aminotransferase</keyword>
<feature type="binding site" evidence="12">
    <location>
        <position position="99"/>
    </location>
    <ligand>
        <name>pyridoxal 5'-phosphate</name>
        <dbReference type="ChEBI" id="CHEBI:597326"/>
    </ligand>
</feature>
<dbReference type="PIRSF" id="PIRSF000525">
    <property type="entry name" value="SerC"/>
    <property type="match status" value="1"/>
</dbReference>
<comment type="subunit">
    <text evidence="12">Homodimer.</text>
</comment>
<dbReference type="GO" id="GO:0006564">
    <property type="term" value="P:L-serine biosynthetic process"/>
    <property type="evidence" value="ECO:0007669"/>
    <property type="project" value="UniProtKB-UniRule"/>
</dbReference>
<dbReference type="SUPFAM" id="SSF53383">
    <property type="entry name" value="PLP-dependent transferases"/>
    <property type="match status" value="1"/>
</dbReference>
<comment type="subcellular location">
    <subcellularLocation>
        <location evidence="12">Cytoplasm</location>
    </subcellularLocation>
</comment>
<feature type="domain" description="Aminotransferase class V" evidence="14">
    <location>
        <begin position="4"/>
        <end position="340"/>
    </location>
</feature>
<feature type="binding site" evidence="12">
    <location>
        <position position="39"/>
    </location>
    <ligand>
        <name>L-glutamate</name>
        <dbReference type="ChEBI" id="CHEBI:29985"/>
    </ligand>
</feature>